<protein>
    <submittedName>
        <fullName evidence="5">Glycosyltransferase</fullName>
    </submittedName>
</protein>
<evidence type="ECO:0000256" key="2">
    <source>
        <dbReference type="ARBA" id="ARBA00022676"/>
    </source>
</evidence>
<dbReference type="InterPro" id="IPR029044">
    <property type="entry name" value="Nucleotide-diphossugar_trans"/>
</dbReference>
<evidence type="ECO:0000256" key="1">
    <source>
        <dbReference type="ARBA" id="ARBA00006739"/>
    </source>
</evidence>
<dbReference type="Gene3D" id="3.90.550.10">
    <property type="entry name" value="Spore Coat Polysaccharide Biosynthesis Protein SpsA, Chain A"/>
    <property type="match status" value="1"/>
</dbReference>
<evidence type="ECO:0000256" key="3">
    <source>
        <dbReference type="ARBA" id="ARBA00022679"/>
    </source>
</evidence>
<dbReference type="EMBL" id="VDFV01000014">
    <property type="protein sequence ID" value="TNC71392.1"/>
    <property type="molecule type" value="Genomic_DNA"/>
</dbReference>
<evidence type="ECO:0000313" key="6">
    <source>
        <dbReference type="Proteomes" id="UP000305709"/>
    </source>
</evidence>
<gene>
    <name evidence="5" type="ORF">FHG71_11595</name>
</gene>
<proteinExistence type="inferred from homology"/>
<feature type="domain" description="Glycosyltransferase 2-like" evidence="4">
    <location>
        <begin position="89"/>
        <end position="200"/>
    </location>
</feature>
<organism evidence="5 6">
    <name type="scientific">Rubellimicrobium roseum</name>
    <dbReference type="NCBI Taxonomy" id="687525"/>
    <lineage>
        <taxon>Bacteria</taxon>
        <taxon>Pseudomonadati</taxon>
        <taxon>Pseudomonadota</taxon>
        <taxon>Alphaproteobacteria</taxon>
        <taxon>Rhodobacterales</taxon>
        <taxon>Roseobacteraceae</taxon>
        <taxon>Rubellimicrobium</taxon>
    </lineage>
</organism>
<dbReference type="PANTHER" id="PTHR43179">
    <property type="entry name" value="RHAMNOSYLTRANSFERASE WBBL"/>
    <property type="match status" value="1"/>
</dbReference>
<dbReference type="PANTHER" id="PTHR43179:SF12">
    <property type="entry name" value="GALACTOFURANOSYLTRANSFERASE GLFT2"/>
    <property type="match status" value="1"/>
</dbReference>
<evidence type="ECO:0000259" key="4">
    <source>
        <dbReference type="Pfam" id="PF00535"/>
    </source>
</evidence>
<comment type="caution">
    <text evidence="5">The sequence shown here is derived from an EMBL/GenBank/DDBJ whole genome shotgun (WGS) entry which is preliminary data.</text>
</comment>
<dbReference type="RefSeq" id="WP_139081845.1">
    <property type="nucleotide sequence ID" value="NZ_VDFV01000014.1"/>
</dbReference>
<dbReference type="AlphaFoldDB" id="A0A5C4NBH8"/>
<dbReference type="InterPro" id="IPR001173">
    <property type="entry name" value="Glyco_trans_2-like"/>
</dbReference>
<keyword evidence="2" id="KW-0328">Glycosyltransferase</keyword>
<keyword evidence="3 5" id="KW-0808">Transferase</keyword>
<keyword evidence="6" id="KW-1185">Reference proteome</keyword>
<accession>A0A5C4NBH8</accession>
<dbReference type="Pfam" id="PF00535">
    <property type="entry name" value="Glycos_transf_2"/>
    <property type="match status" value="1"/>
</dbReference>
<evidence type="ECO:0000313" key="5">
    <source>
        <dbReference type="EMBL" id="TNC71392.1"/>
    </source>
</evidence>
<dbReference type="SUPFAM" id="SSF53448">
    <property type="entry name" value="Nucleotide-diphospho-sugar transferases"/>
    <property type="match status" value="1"/>
</dbReference>
<reference evidence="5 6" key="1">
    <citation type="submission" date="2019-06" db="EMBL/GenBank/DDBJ databases">
        <authorList>
            <person name="Jiang L."/>
        </authorList>
    </citation>
    <scope>NUCLEOTIDE SEQUENCE [LARGE SCALE GENOMIC DNA]</scope>
    <source>
        <strain evidence="5 6">YIM 48858</strain>
    </source>
</reference>
<sequence>MAIAVLDLDIDRLPPALNLAAKYERALVLLRVAGRPAGQALISLGTDDPDDLQKRLLRAADSAFWEAWLRDRLRVAVPQDPPPPSLTTTVAVCTRDRTEDLERCIAALLAMPDDGQEIIIVDNAPATQGTRELVARFPRLRYVLEERPGLDVARNRALREARTDIVAFTDDDAAPDPLWLRALAGNFADPLVLAATGSTMPMELESDAQIAFQSYGGFLRGFKRIVYDPFSQSPLLGWHAGAGVNMALRRSVVDLVGSFDEALDAGTATQAGGDSDMFRRILAAGYRIVYDPEALNWHRHRRSQAELTRQLYGYEVAGSAVLCKALLYERDLSSLTEFLRWLRRELGGFARAALRRPGAAPLPLAASRLRGGAAGPGAYITARRGRA</sequence>
<name>A0A5C4NBH8_9RHOB</name>
<dbReference type="GO" id="GO:0016757">
    <property type="term" value="F:glycosyltransferase activity"/>
    <property type="evidence" value="ECO:0007669"/>
    <property type="project" value="UniProtKB-KW"/>
</dbReference>
<dbReference type="Proteomes" id="UP000305709">
    <property type="component" value="Unassembled WGS sequence"/>
</dbReference>
<comment type="similarity">
    <text evidence="1">Belongs to the glycosyltransferase 2 family.</text>
</comment>
<dbReference type="OrthoDB" id="153025at2"/>